<dbReference type="Proteomes" id="UP000176101">
    <property type="component" value="Unassembled WGS sequence"/>
</dbReference>
<dbReference type="CDD" id="cd03230">
    <property type="entry name" value="ABC_DR_subfamily_A"/>
    <property type="match status" value="1"/>
</dbReference>
<dbReference type="AlphaFoldDB" id="A0A1E7JTY1"/>
<organism evidence="8 9">
    <name type="scientific">Streptomyces oceani</name>
    <dbReference type="NCBI Taxonomy" id="1075402"/>
    <lineage>
        <taxon>Bacteria</taxon>
        <taxon>Bacillati</taxon>
        <taxon>Actinomycetota</taxon>
        <taxon>Actinomycetes</taxon>
        <taxon>Kitasatosporales</taxon>
        <taxon>Streptomycetaceae</taxon>
        <taxon>Streptomyces</taxon>
    </lineage>
</organism>
<dbReference type="Gene3D" id="3.40.50.300">
    <property type="entry name" value="P-loop containing nucleotide triphosphate hydrolases"/>
    <property type="match status" value="1"/>
</dbReference>
<evidence type="ECO:0000259" key="7">
    <source>
        <dbReference type="PROSITE" id="PS50893"/>
    </source>
</evidence>
<comment type="caution">
    <text evidence="8">The sequence shown here is derived from an EMBL/GenBank/DDBJ whole genome shotgun (WGS) entry which is preliminary data.</text>
</comment>
<dbReference type="SUPFAM" id="SSF52540">
    <property type="entry name" value="P-loop containing nucleoside triphosphate hydrolases"/>
    <property type="match status" value="1"/>
</dbReference>
<evidence type="ECO:0000256" key="1">
    <source>
        <dbReference type="ARBA" id="ARBA00004202"/>
    </source>
</evidence>
<dbReference type="GO" id="GO:0016887">
    <property type="term" value="F:ATP hydrolysis activity"/>
    <property type="evidence" value="ECO:0007669"/>
    <property type="project" value="InterPro"/>
</dbReference>
<keyword evidence="2" id="KW-0813">Transport</keyword>
<dbReference type="GO" id="GO:0046677">
    <property type="term" value="P:response to antibiotic"/>
    <property type="evidence" value="ECO:0007669"/>
    <property type="project" value="UniProtKB-KW"/>
</dbReference>
<protein>
    <submittedName>
        <fullName evidence="8">Multidrug ABC transporter ATP-binding protein</fullName>
    </submittedName>
</protein>
<reference evidence="8 9" key="1">
    <citation type="journal article" date="2016" name="Front. Microbiol.">
        <title>Comparative Genomics Analysis of Streptomyces Species Reveals Their Adaptation to the Marine Environment and Their Diversity at the Genomic Level.</title>
        <authorList>
            <person name="Tian X."/>
            <person name="Zhang Z."/>
            <person name="Yang T."/>
            <person name="Chen M."/>
            <person name="Li J."/>
            <person name="Chen F."/>
            <person name="Yang J."/>
            <person name="Li W."/>
            <person name="Zhang B."/>
            <person name="Zhang Z."/>
            <person name="Wu J."/>
            <person name="Zhang C."/>
            <person name="Long L."/>
            <person name="Xiao J."/>
        </authorList>
    </citation>
    <scope>NUCLEOTIDE SEQUENCE [LARGE SCALE GENOMIC DNA]</scope>
    <source>
        <strain evidence="8 9">SCSIO 02100</strain>
    </source>
</reference>
<feature type="compositionally biased region" description="Low complexity" evidence="6">
    <location>
        <begin position="322"/>
        <end position="333"/>
    </location>
</feature>
<evidence type="ECO:0000313" key="9">
    <source>
        <dbReference type="Proteomes" id="UP000176101"/>
    </source>
</evidence>
<dbReference type="InterPro" id="IPR027417">
    <property type="entry name" value="P-loop_NTPase"/>
</dbReference>
<dbReference type="InterPro" id="IPR017871">
    <property type="entry name" value="ABC_transporter-like_CS"/>
</dbReference>
<keyword evidence="9" id="KW-1185">Reference proteome</keyword>
<feature type="region of interest" description="Disordered" evidence="6">
    <location>
        <begin position="310"/>
        <end position="333"/>
    </location>
</feature>
<evidence type="ECO:0000313" key="8">
    <source>
        <dbReference type="EMBL" id="OEU93411.1"/>
    </source>
</evidence>
<dbReference type="PROSITE" id="PS50893">
    <property type="entry name" value="ABC_TRANSPORTER_2"/>
    <property type="match status" value="1"/>
</dbReference>
<dbReference type="OrthoDB" id="9804819at2"/>
<keyword evidence="3" id="KW-0547">Nucleotide-binding</keyword>
<evidence type="ECO:0000256" key="3">
    <source>
        <dbReference type="ARBA" id="ARBA00022741"/>
    </source>
</evidence>
<keyword evidence="4 8" id="KW-0067">ATP-binding</keyword>
<dbReference type="InterPro" id="IPR003439">
    <property type="entry name" value="ABC_transporter-like_ATP-bd"/>
</dbReference>
<dbReference type="STRING" id="1075402.AN216_24615"/>
<dbReference type="GO" id="GO:0005524">
    <property type="term" value="F:ATP binding"/>
    <property type="evidence" value="ECO:0007669"/>
    <property type="project" value="UniProtKB-KW"/>
</dbReference>
<feature type="compositionally biased region" description="Basic and acidic residues" evidence="6">
    <location>
        <begin position="310"/>
        <end position="321"/>
    </location>
</feature>
<dbReference type="InterPro" id="IPR003593">
    <property type="entry name" value="AAA+_ATPase"/>
</dbReference>
<dbReference type="SMART" id="SM00382">
    <property type="entry name" value="AAA"/>
    <property type="match status" value="1"/>
</dbReference>
<feature type="domain" description="ABC transporter" evidence="7">
    <location>
        <begin position="25"/>
        <end position="259"/>
    </location>
</feature>
<dbReference type="PROSITE" id="PS00211">
    <property type="entry name" value="ABC_TRANSPORTER_1"/>
    <property type="match status" value="1"/>
</dbReference>
<dbReference type="Pfam" id="PF00005">
    <property type="entry name" value="ABC_tran"/>
    <property type="match status" value="1"/>
</dbReference>
<sequence>MTAEQQTGGTAVPDRPQPTDAQPAIQTSGLRMRYRSADVLHGVELRAERGEVLALLGPNGAGKTTTVEILEGFRKRSAGDVRVLGTDPTHGDQSWRARLGIVLQAWRDHGRWRVAELLEQLGRSYEPYSTADRPRPYDTGELLRLVGLTEQSDRTVATLSGGQRRRLDVAIGLVGRPEVLFLDEPTVGFDPQARREFHELVRRLPELRDTTILLTTHDLNEAEKLSDRIVILVGGRIVAGGTPAELAERLSRDTEIRYRHGGEAHVTTAGDATGLVRELLARHGESIEDLEVRRPSLEDVYLELVHEAETGRDAAETDRDTAASAAPREVSAA</sequence>
<accession>A0A1E7JTY1</accession>
<dbReference type="PANTHER" id="PTHR42711:SF17">
    <property type="entry name" value="ABC TRANSPORTER ATP-BINDING PROTEIN"/>
    <property type="match status" value="1"/>
</dbReference>
<feature type="region of interest" description="Disordered" evidence="6">
    <location>
        <begin position="1"/>
        <end position="26"/>
    </location>
</feature>
<dbReference type="GO" id="GO:0005886">
    <property type="term" value="C:plasma membrane"/>
    <property type="evidence" value="ECO:0007669"/>
    <property type="project" value="UniProtKB-SubCell"/>
</dbReference>
<gene>
    <name evidence="8" type="ORF">AN216_24615</name>
</gene>
<evidence type="ECO:0000256" key="2">
    <source>
        <dbReference type="ARBA" id="ARBA00022448"/>
    </source>
</evidence>
<dbReference type="PATRIC" id="fig|1075402.3.peg.4683"/>
<name>A0A1E7JTY1_9ACTN</name>
<proteinExistence type="predicted"/>
<keyword evidence="5" id="KW-0046">Antibiotic resistance</keyword>
<evidence type="ECO:0000256" key="6">
    <source>
        <dbReference type="SAM" id="MobiDB-lite"/>
    </source>
</evidence>
<dbReference type="PANTHER" id="PTHR42711">
    <property type="entry name" value="ABC TRANSPORTER ATP-BINDING PROTEIN"/>
    <property type="match status" value="1"/>
</dbReference>
<dbReference type="InterPro" id="IPR050763">
    <property type="entry name" value="ABC_transporter_ATP-binding"/>
</dbReference>
<evidence type="ECO:0000256" key="4">
    <source>
        <dbReference type="ARBA" id="ARBA00022840"/>
    </source>
</evidence>
<comment type="subcellular location">
    <subcellularLocation>
        <location evidence="1">Cell membrane</location>
        <topology evidence="1">Peripheral membrane protein</topology>
    </subcellularLocation>
</comment>
<dbReference type="EMBL" id="LJGU01000156">
    <property type="protein sequence ID" value="OEU93411.1"/>
    <property type="molecule type" value="Genomic_DNA"/>
</dbReference>
<evidence type="ECO:0000256" key="5">
    <source>
        <dbReference type="ARBA" id="ARBA00023251"/>
    </source>
</evidence>